<feature type="transmembrane region" description="Helical" evidence="7">
    <location>
        <begin position="44"/>
        <end position="64"/>
    </location>
</feature>
<evidence type="ECO:0000313" key="9">
    <source>
        <dbReference type="EMBL" id="RIW29184.1"/>
    </source>
</evidence>
<feature type="transmembrane region" description="Helical" evidence="7">
    <location>
        <begin position="100"/>
        <end position="121"/>
    </location>
</feature>
<feature type="transmembrane region" description="Helical" evidence="7">
    <location>
        <begin position="169"/>
        <end position="191"/>
    </location>
</feature>
<evidence type="ECO:0000256" key="5">
    <source>
        <dbReference type="ARBA" id="ARBA00022989"/>
    </source>
</evidence>
<keyword evidence="6 7" id="KW-0472">Membrane</keyword>
<comment type="subcellular location">
    <subcellularLocation>
        <location evidence="1">Cell inner membrane</location>
        <topology evidence="1">Multi-pass membrane protein</topology>
    </subcellularLocation>
</comment>
<gene>
    <name evidence="9" type="ORF">D3H55_19510</name>
</gene>
<feature type="transmembrane region" description="Helical" evidence="7">
    <location>
        <begin position="333"/>
        <end position="350"/>
    </location>
</feature>
<comment type="caution">
    <text evidence="9">The sequence shown here is derived from an EMBL/GenBank/DDBJ whole genome shotgun (WGS) entry which is preliminary data.</text>
</comment>
<dbReference type="OrthoDB" id="9785600at2"/>
<sequence length="421" mass="44605">MGAVLFGLFAILLILGIPVAFVLALSSIGALVFADYPLVVLGQRFFTALDSFPFMAIPLFMLAGSIMGHGGITRRIIDFALSIVGNIRGALSHVVATSGIMMGGISGSGVADTAALGSIMVPEMKRRKYDPGFSAALVAASGSIGLIIPPSIALIIYGVATQSSIGDLFIAGIIPGVLIGLGFFIYSYFVARKNNYPKEGKVSFHGIWTSFKKAIWALLMPIIIIFGIRGGVFTATEGGAIISVYAFLISAFVYKEIKFKDIPKIFFDAAISTAVISTIIAATTLFSWLLSSEQIPQQITASLLGITENPIILLLLINVILLICGMFLDSGPAILLLAPILAPVSASLGLDPVQFGLIMVINLTIGLLTPPVGTSMYVASNISGVPVMQLSKKLMPFWFIMIAVLLLVTFIPGITTFFIEN</sequence>
<feature type="transmembrane region" description="Helical" evidence="7">
    <location>
        <begin position="214"/>
        <end position="232"/>
    </location>
</feature>
<organism evidence="9 10">
    <name type="scientific">Bacillus salacetis</name>
    <dbReference type="NCBI Taxonomy" id="2315464"/>
    <lineage>
        <taxon>Bacteria</taxon>
        <taxon>Bacillati</taxon>
        <taxon>Bacillota</taxon>
        <taxon>Bacilli</taxon>
        <taxon>Bacillales</taxon>
        <taxon>Bacillaceae</taxon>
        <taxon>Bacillus</taxon>
    </lineage>
</organism>
<feature type="transmembrane region" description="Helical" evidence="7">
    <location>
        <begin position="356"/>
        <end position="378"/>
    </location>
</feature>
<dbReference type="RefSeq" id="WP_119548979.1">
    <property type="nucleotide sequence ID" value="NZ_QXIR01000035.1"/>
</dbReference>
<feature type="transmembrane region" description="Helical" evidence="7">
    <location>
        <begin position="266"/>
        <end position="290"/>
    </location>
</feature>
<feature type="transmembrane region" description="Helical" evidence="7">
    <location>
        <begin position="133"/>
        <end position="157"/>
    </location>
</feature>
<dbReference type="Proteomes" id="UP000265801">
    <property type="component" value="Unassembled WGS sequence"/>
</dbReference>
<protein>
    <submittedName>
        <fullName evidence="9">TRAP transporter large permease</fullName>
    </submittedName>
</protein>
<evidence type="ECO:0000256" key="2">
    <source>
        <dbReference type="ARBA" id="ARBA00022475"/>
    </source>
</evidence>
<feature type="domain" description="TRAP C4-dicarboxylate transport system permease DctM subunit" evidence="8">
    <location>
        <begin position="6"/>
        <end position="414"/>
    </location>
</feature>
<accession>A0A3A1QQ18</accession>
<feature type="transmembrane region" description="Helical" evidence="7">
    <location>
        <begin position="238"/>
        <end position="254"/>
    </location>
</feature>
<evidence type="ECO:0000256" key="4">
    <source>
        <dbReference type="ARBA" id="ARBA00022692"/>
    </source>
</evidence>
<dbReference type="GO" id="GO:0022857">
    <property type="term" value="F:transmembrane transporter activity"/>
    <property type="evidence" value="ECO:0007669"/>
    <property type="project" value="TreeGrafter"/>
</dbReference>
<dbReference type="NCBIfam" id="TIGR00786">
    <property type="entry name" value="dctM"/>
    <property type="match status" value="1"/>
</dbReference>
<name>A0A3A1QQ18_9BACI</name>
<feature type="transmembrane region" description="Helical" evidence="7">
    <location>
        <begin position="398"/>
        <end position="419"/>
    </location>
</feature>
<dbReference type="Pfam" id="PF06808">
    <property type="entry name" value="DctM"/>
    <property type="match status" value="1"/>
</dbReference>
<reference evidence="9 10" key="1">
    <citation type="submission" date="2018-09" db="EMBL/GenBank/DDBJ databases">
        <title>Bacillus saliacetes sp. nov., isolated from Thai shrimp paste (Ka-pi).</title>
        <authorList>
            <person name="Daroonpunt R."/>
            <person name="Tanasupawat S."/>
            <person name="Yiamsombut S."/>
        </authorList>
    </citation>
    <scope>NUCLEOTIDE SEQUENCE [LARGE SCALE GENOMIC DNA]</scope>
    <source>
        <strain evidence="9 10">SKP7-4</strain>
    </source>
</reference>
<evidence type="ECO:0000256" key="6">
    <source>
        <dbReference type="ARBA" id="ARBA00023136"/>
    </source>
</evidence>
<feature type="transmembrane region" description="Helical" evidence="7">
    <location>
        <begin position="310"/>
        <end position="328"/>
    </location>
</feature>
<dbReference type="AlphaFoldDB" id="A0A3A1QQ18"/>
<proteinExistence type="predicted"/>
<dbReference type="EMBL" id="QXIR01000035">
    <property type="protein sequence ID" value="RIW29184.1"/>
    <property type="molecule type" value="Genomic_DNA"/>
</dbReference>
<keyword evidence="3" id="KW-0997">Cell inner membrane</keyword>
<dbReference type="PIRSF" id="PIRSF006066">
    <property type="entry name" value="HI0050"/>
    <property type="match status" value="1"/>
</dbReference>
<keyword evidence="4 7" id="KW-0812">Transmembrane</keyword>
<dbReference type="InterPro" id="IPR010656">
    <property type="entry name" value="DctM"/>
</dbReference>
<evidence type="ECO:0000256" key="7">
    <source>
        <dbReference type="SAM" id="Phobius"/>
    </source>
</evidence>
<dbReference type="PANTHER" id="PTHR33362:SF3">
    <property type="entry name" value="SIALIC ACID TRAP TRANSPORTER PERMEASE PROTEIN SIAT"/>
    <property type="match status" value="1"/>
</dbReference>
<keyword evidence="5 7" id="KW-1133">Transmembrane helix</keyword>
<dbReference type="PANTHER" id="PTHR33362">
    <property type="entry name" value="SIALIC ACID TRAP TRANSPORTER PERMEASE PROTEIN SIAT-RELATED"/>
    <property type="match status" value="1"/>
</dbReference>
<evidence type="ECO:0000256" key="1">
    <source>
        <dbReference type="ARBA" id="ARBA00004429"/>
    </source>
</evidence>
<evidence type="ECO:0000256" key="3">
    <source>
        <dbReference type="ARBA" id="ARBA00022519"/>
    </source>
</evidence>
<evidence type="ECO:0000313" key="10">
    <source>
        <dbReference type="Proteomes" id="UP000265801"/>
    </source>
</evidence>
<dbReference type="InterPro" id="IPR004681">
    <property type="entry name" value="TRAP_DctM"/>
</dbReference>
<keyword evidence="2" id="KW-1003">Cell membrane</keyword>
<evidence type="ECO:0000259" key="8">
    <source>
        <dbReference type="Pfam" id="PF06808"/>
    </source>
</evidence>
<dbReference type="GO" id="GO:0005886">
    <property type="term" value="C:plasma membrane"/>
    <property type="evidence" value="ECO:0007669"/>
    <property type="project" value="UniProtKB-SubCell"/>
</dbReference>
<keyword evidence="10" id="KW-1185">Reference proteome</keyword>